<dbReference type="PROSITE" id="PS50118">
    <property type="entry name" value="HMG_BOX_2"/>
    <property type="match status" value="1"/>
</dbReference>
<protein>
    <submittedName>
        <fullName evidence="6">HMG box domain-containing protein</fullName>
    </submittedName>
</protein>
<evidence type="ECO:0000256" key="1">
    <source>
        <dbReference type="ARBA" id="ARBA00023125"/>
    </source>
</evidence>
<evidence type="ECO:0000259" key="4">
    <source>
        <dbReference type="PROSITE" id="PS50118"/>
    </source>
</evidence>
<dbReference type="InterPro" id="IPR009071">
    <property type="entry name" value="HMG_box_dom"/>
</dbReference>
<feature type="compositionally biased region" description="Low complexity" evidence="3">
    <location>
        <begin position="1"/>
        <end position="20"/>
    </location>
</feature>
<dbReference type="InterPro" id="IPR036910">
    <property type="entry name" value="HMG_box_dom_sf"/>
</dbReference>
<dbReference type="SUPFAM" id="SSF47095">
    <property type="entry name" value="HMG-box"/>
    <property type="match status" value="1"/>
</dbReference>
<dbReference type="SMART" id="SM00398">
    <property type="entry name" value="HMG"/>
    <property type="match status" value="1"/>
</dbReference>
<dbReference type="PANTHER" id="PTHR48112">
    <property type="entry name" value="HIGH MOBILITY GROUP PROTEIN DSP1"/>
    <property type="match status" value="1"/>
</dbReference>
<dbReference type="WBParaSite" id="PDA_v2.g16381.t1">
    <property type="protein sequence ID" value="PDA_v2.g16381.t1"/>
    <property type="gene ID" value="PDA_v2.g16381"/>
</dbReference>
<dbReference type="InterPro" id="IPR050342">
    <property type="entry name" value="HMGB"/>
</dbReference>
<reference evidence="6" key="1">
    <citation type="submission" date="2022-11" db="UniProtKB">
        <authorList>
            <consortium name="WormBaseParasite"/>
        </authorList>
    </citation>
    <scope>IDENTIFICATION</scope>
</reference>
<dbReference type="AlphaFoldDB" id="A0A914PNK4"/>
<dbReference type="GO" id="GO:0006357">
    <property type="term" value="P:regulation of transcription by RNA polymerase II"/>
    <property type="evidence" value="ECO:0007669"/>
    <property type="project" value="TreeGrafter"/>
</dbReference>
<name>A0A914PNK4_9BILA</name>
<feature type="DNA-binding region" description="HMG box" evidence="2">
    <location>
        <begin position="45"/>
        <end position="108"/>
    </location>
</feature>
<keyword evidence="2" id="KW-0539">Nucleus</keyword>
<keyword evidence="5" id="KW-1185">Reference proteome</keyword>
<evidence type="ECO:0000313" key="6">
    <source>
        <dbReference type="WBParaSite" id="PDA_v2.g16381.t1"/>
    </source>
</evidence>
<evidence type="ECO:0000256" key="2">
    <source>
        <dbReference type="PROSITE-ProRule" id="PRU00267"/>
    </source>
</evidence>
<dbReference type="Gene3D" id="1.10.30.10">
    <property type="entry name" value="High mobility group box domain"/>
    <property type="match status" value="1"/>
</dbReference>
<dbReference type="Pfam" id="PF00505">
    <property type="entry name" value="HMG_box"/>
    <property type="match status" value="1"/>
</dbReference>
<evidence type="ECO:0000313" key="5">
    <source>
        <dbReference type="Proteomes" id="UP000887578"/>
    </source>
</evidence>
<dbReference type="PANTHER" id="PTHR48112:SF22">
    <property type="entry name" value="MITOCHONDRIAL TRANSCRIPTION FACTOR A, ISOFORM B"/>
    <property type="match status" value="1"/>
</dbReference>
<proteinExistence type="predicted"/>
<evidence type="ECO:0000256" key="3">
    <source>
        <dbReference type="SAM" id="MobiDB-lite"/>
    </source>
</evidence>
<organism evidence="5 6">
    <name type="scientific">Panagrolaimus davidi</name>
    <dbReference type="NCBI Taxonomy" id="227884"/>
    <lineage>
        <taxon>Eukaryota</taxon>
        <taxon>Metazoa</taxon>
        <taxon>Ecdysozoa</taxon>
        <taxon>Nematoda</taxon>
        <taxon>Chromadorea</taxon>
        <taxon>Rhabditida</taxon>
        <taxon>Tylenchina</taxon>
        <taxon>Panagrolaimomorpha</taxon>
        <taxon>Panagrolaimoidea</taxon>
        <taxon>Panagrolaimidae</taxon>
        <taxon>Panagrolaimus</taxon>
    </lineage>
</organism>
<sequence>MAPTKKTAAPTKEAEAPAAKVTKKNASSKSNDENASAAKEHNGPPKGASNAYACFIRENREAILADETHKSFLKAAAAAWKAVEDKSQYEEMAKEDKERYEREIASYNRGK</sequence>
<dbReference type="GO" id="GO:0003677">
    <property type="term" value="F:DNA binding"/>
    <property type="evidence" value="ECO:0007669"/>
    <property type="project" value="UniProtKB-UniRule"/>
</dbReference>
<feature type="region of interest" description="Disordered" evidence="3">
    <location>
        <begin position="1"/>
        <end position="50"/>
    </location>
</feature>
<feature type="domain" description="HMG box" evidence="4">
    <location>
        <begin position="45"/>
        <end position="108"/>
    </location>
</feature>
<dbReference type="GO" id="GO:0005634">
    <property type="term" value="C:nucleus"/>
    <property type="evidence" value="ECO:0007669"/>
    <property type="project" value="UniProtKB-UniRule"/>
</dbReference>
<accession>A0A914PNK4</accession>
<dbReference type="Proteomes" id="UP000887578">
    <property type="component" value="Unplaced"/>
</dbReference>
<keyword evidence="1 2" id="KW-0238">DNA-binding</keyword>